<dbReference type="PANTHER" id="PTHR10344">
    <property type="entry name" value="THYMIDYLATE KINASE"/>
    <property type="match status" value="1"/>
</dbReference>
<organism evidence="6">
    <name type="scientific">Timema poppense</name>
    <name type="common">Walking stick</name>
    <dbReference type="NCBI Taxonomy" id="170557"/>
    <lineage>
        <taxon>Eukaryota</taxon>
        <taxon>Metazoa</taxon>
        <taxon>Ecdysozoa</taxon>
        <taxon>Arthropoda</taxon>
        <taxon>Hexapoda</taxon>
        <taxon>Insecta</taxon>
        <taxon>Pterygota</taxon>
        <taxon>Neoptera</taxon>
        <taxon>Polyneoptera</taxon>
        <taxon>Phasmatodea</taxon>
        <taxon>Timematodea</taxon>
        <taxon>Timematoidea</taxon>
        <taxon>Timematidae</taxon>
        <taxon>Timema</taxon>
    </lineage>
</organism>
<accession>A0A7R9GWY0</accession>
<name>A0A7R9GWY0_TIMPO</name>
<feature type="region of interest" description="Disordered" evidence="4">
    <location>
        <begin position="317"/>
        <end position="339"/>
    </location>
</feature>
<dbReference type="GO" id="GO:0006227">
    <property type="term" value="P:dUDP biosynthetic process"/>
    <property type="evidence" value="ECO:0007669"/>
    <property type="project" value="TreeGrafter"/>
</dbReference>
<dbReference type="SUPFAM" id="SSF52540">
    <property type="entry name" value="P-loop containing nucleoside triphosphate hydrolases"/>
    <property type="match status" value="1"/>
</dbReference>
<dbReference type="PANTHER" id="PTHR10344:SF4">
    <property type="entry name" value="UMP-CMP KINASE 2, MITOCHONDRIAL"/>
    <property type="match status" value="1"/>
</dbReference>
<dbReference type="AlphaFoldDB" id="A0A7R9GWY0"/>
<evidence type="ECO:0000256" key="2">
    <source>
        <dbReference type="ARBA" id="ARBA00022741"/>
    </source>
</evidence>
<evidence type="ECO:0000256" key="1">
    <source>
        <dbReference type="ARBA" id="ARBA00009776"/>
    </source>
</evidence>
<feature type="domain" description="Thymidylate kinase-like" evidence="5">
    <location>
        <begin position="188"/>
        <end position="337"/>
    </location>
</feature>
<evidence type="ECO:0000259" key="5">
    <source>
        <dbReference type="Pfam" id="PF02223"/>
    </source>
</evidence>
<dbReference type="InterPro" id="IPR027417">
    <property type="entry name" value="P-loop_NTPase"/>
</dbReference>
<protein>
    <recommendedName>
        <fullName evidence="5">Thymidylate kinase-like domain-containing protein</fullName>
    </recommendedName>
</protein>
<dbReference type="GO" id="GO:0004798">
    <property type="term" value="F:dTMP kinase activity"/>
    <property type="evidence" value="ECO:0007669"/>
    <property type="project" value="TreeGrafter"/>
</dbReference>
<dbReference type="Gene3D" id="3.40.50.300">
    <property type="entry name" value="P-loop containing nucleotide triphosphate hydrolases"/>
    <property type="match status" value="1"/>
</dbReference>
<evidence type="ECO:0000256" key="3">
    <source>
        <dbReference type="ARBA" id="ARBA00022840"/>
    </source>
</evidence>
<dbReference type="GO" id="GO:0006233">
    <property type="term" value="P:dTDP biosynthetic process"/>
    <property type="evidence" value="ECO:0007669"/>
    <property type="project" value="TreeGrafter"/>
</dbReference>
<dbReference type="GO" id="GO:0005739">
    <property type="term" value="C:mitochondrion"/>
    <property type="evidence" value="ECO:0007669"/>
    <property type="project" value="TreeGrafter"/>
</dbReference>
<gene>
    <name evidence="6" type="ORF">TPSB3V08_LOCUS2695</name>
</gene>
<dbReference type="GO" id="GO:0005524">
    <property type="term" value="F:ATP binding"/>
    <property type="evidence" value="ECO:0007669"/>
    <property type="project" value="UniProtKB-KW"/>
</dbReference>
<dbReference type="EMBL" id="OD001101">
    <property type="protein sequence ID" value="CAD7400619.1"/>
    <property type="molecule type" value="Genomic_DNA"/>
</dbReference>
<proteinExistence type="inferred from homology"/>
<dbReference type="GO" id="GO:0006235">
    <property type="term" value="P:dTTP biosynthetic process"/>
    <property type="evidence" value="ECO:0007669"/>
    <property type="project" value="TreeGrafter"/>
</dbReference>
<dbReference type="Pfam" id="PF02223">
    <property type="entry name" value="Thymidylate_kin"/>
    <property type="match status" value="1"/>
</dbReference>
<comment type="similarity">
    <text evidence="1">Belongs to the thymidylate kinase family.</text>
</comment>
<reference evidence="6" key="1">
    <citation type="submission" date="2020-11" db="EMBL/GenBank/DDBJ databases">
        <authorList>
            <person name="Tran Van P."/>
        </authorList>
    </citation>
    <scope>NUCLEOTIDE SEQUENCE</scope>
</reference>
<evidence type="ECO:0000313" key="6">
    <source>
        <dbReference type="EMBL" id="CAD7400619.1"/>
    </source>
</evidence>
<dbReference type="InterPro" id="IPR039430">
    <property type="entry name" value="Thymidylate_kin-like_dom"/>
</dbReference>
<keyword evidence="3" id="KW-0067">ATP-binding</keyword>
<keyword evidence="2" id="KW-0547">Nucleotide-binding</keyword>
<dbReference type="GO" id="GO:0004550">
    <property type="term" value="F:nucleoside diphosphate kinase activity"/>
    <property type="evidence" value="ECO:0007669"/>
    <property type="project" value="TreeGrafter"/>
</dbReference>
<evidence type="ECO:0000256" key="4">
    <source>
        <dbReference type="SAM" id="MobiDB-lite"/>
    </source>
</evidence>
<sequence length="339" mass="38586">MIQIHVEFAMLAHTTDKIADEYEKLVHQKELHVRKSDKAYLHYNIKAAKLHKDMEVQTFDLKQTLPVSYLSHSRDFYQQQLLRTAGVVIGSGYGPSSPGFDSRRVQIIWEALALERVMAAGRNTGSDQIKSVYHSCDSVFEFLKHPKYNNLNEVQELISIYETQIENNKSKLSLTASEDVKKHPFIVLEGLDGSGKTTLSKKLSSKLNAKKMSTPPSCLLTLREKFDTHPIALRRAYYALGNYIAAAEIEYLCHHTPVIVDRFWHSTAAYTIASEVGESMVLPPEGDPIYNWPIDLLRPDMVVFLSVGEYNRVARHTGRNTTNTPEERTLQDNSTFRNK</sequence>